<accession>A0A1B2DDD0</accession>
<reference evidence="1" key="1">
    <citation type="submission" date="2016-08" db="EMBL/GenBank/DDBJ databases">
        <title>Complete Genome Seqeunce of Paenibacillus sp. BIHB 4019 from tea rhizoplane.</title>
        <authorList>
            <person name="Thakur R."/>
            <person name="Swarnkar M.K."/>
            <person name="Gulati A."/>
        </authorList>
    </citation>
    <scope>NUCLEOTIDE SEQUENCE [LARGE SCALE GENOMIC DNA]</scope>
    <source>
        <strain evidence="1">BIHB4019</strain>
    </source>
</reference>
<name>A0A1B2DDD0_9BACL</name>
<dbReference type="AlphaFoldDB" id="A0A1B2DDD0"/>
<dbReference type="RefSeq" id="WP_099517101.1">
    <property type="nucleotide sequence ID" value="NZ_CP016808.1"/>
</dbReference>
<organism evidence="1">
    <name type="scientific">Paenibacillus sp. BIHB 4019</name>
    <dbReference type="NCBI Taxonomy" id="1870819"/>
    <lineage>
        <taxon>Bacteria</taxon>
        <taxon>Bacillati</taxon>
        <taxon>Bacillota</taxon>
        <taxon>Bacilli</taxon>
        <taxon>Bacillales</taxon>
        <taxon>Paenibacillaceae</taxon>
        <taxon>Paenibacillus</taxon>
    </lineage>
</organism>
<sequence>MNVVVTGDCLKHDFILAAAVMLKLHTEKQVAIMTDNSRNYDYFEGEVSGVMIGTAGQPIQADIILYDWHANIPEGVSDATIIFATTYERKSIEHVEMLLSKQVIPSALLVIEEDSVLDVRFIEKSFPMIMSIISYIASSKRTIDWVHDGHITMKVDSDFADAISEFLIEFCNVPKEDMKKLWKFARKWGK</sequence>
<gene>
    <name evidence="1" type="ORF">BBD42_03970</name>
</gene>
<dbReference type="EMBL" id="CP016808">
    <property type="protein sequence ID" value="ANY65713.1"/>
    <property type="molecule type" value="Genomic_DNA"/>
</dbReference>
<protein>
    <submittedName>
        <fullName evidence="1">Uncharacterized protein</fullName>
    </submittedName>
</protein>
<proteinExistence type="predicted"/>
<evidence type="ECO:0000313" key="1">
    <source>
        <dbReference type="EMBL" id="ANY65713.1"/>
    </source>
</evidence>